<dbReference type="Proteomes" id="UP000245119">
    <property type="component" value="Linkage Group LG10"/>
</dbReference>
<comment type="caution">
    <text evidence="3">The sequence shown here is derived from an EMBL/GenBank/DDBJ whole genome shotgun (WGS) entry which is preliminary data.</text>
</comment>
<feature type="region of interest" description="Disordered" evidence="1">
    <location>
        <begin position="572"/>
        <end position="651"/>
    </location>
</feature>
<proteinExistence type="predicted"/>
<dbReference type="GO" id="GO:0010587">
    <property type="term" value="P:miRNA catabolic process"/>
    <property type="evidence" value="ECO:0007669"/>
    <property type="project" value="TreeGrafter"/>
</dbReference>
<dbReference type="SUPFAM" id="SSF52540">
    <property type="entry name" value="P-loop containing nucleoside triphosphate hydrolases"/>
    <property type="match status" value="1"/>
</dbReference>
<feature type="compositionally biased region" description="Acidic residues" evidence="1">
    <location>
        <begin position="642"/>
        <end position="651"/>
    </location>
</feature>
<feature type="region of interest" description="Disordered" evidence="1">
    <location>
        <begin position="695"/>
        <end position="714"/>
    </location>
</feature>
<dbReference type="InterPro" id="IPR022966">
    <property type="entry name" value="RNase_II/R_CS"/>
</dbReference>
<dbReference type="Pfam" id="PF13087">
    <property type="entry name" value="AAA_12"/>
    <property type="match status" value="1"/>
</dbReference>
<dbReference type="InterPro" id="IPR027417">
    <property type="entry name" value="P-loop_NTPase"/>
</dbReference>
<dbReference type="InterPro" id="IPR012340">
    <property type="entry name" value="NA-bd_OB-fold"/>
</dbReference>
<dbReference type="GO" id="GO:0000932">
    <property type="term" value="C:P-body"/>
    <property type="evidence" value="ECO:0007669"/>
    <property type="project" value="TreeGrafter"/>
</dbReference>
<sequence>MDYLCIRCRVKCEESTVSRVNQSCLKCVVDDHYTWVGHGGVVAVTRKNRKDVAVTHKNRKDEDGGLLQVTFLLSPHSSAPPSQLLTSSGYLVTLEVLPKSRRAQEMLFQLEDKGNELAQAIAFQRRIPKLDENHQNLGLKKENQEIRVPSVKLPTNNHPQHKAIESALTNSVCLIQGPPGLLKLKFGNECPKMVRLTGLPLNPKITQSLEVIIDECAMSPEPHSLVPIVANKAKQVVLLGDHKQLRPIITCQAAAELGLDQSLFERGEWDYVVLSTVRSLPSYKIEPHPTYGWCRQNMGFITDQNQVNVALTRARRGIIIVGNSELLKCDPVWNRLLTRYEDLGCVYESADFPPSLLAPQPRVRPHRQPVASTELFSFPLLLWESLSNSRTNAIVAEDDDDHLAKFKDDAEKLFENAETKLMQHVKHYMAQGCPEADLEAAVLERASVTASWLAAGAEKNQTEFYNPHQTVVYLYSALSVSSLSLNVAVEHGQIHYKLSESGRKCLDLLDQLQETKTKTQNLIWLADVLVNLACWVELTRPHISYYIVSQKMWKIFQDNMWLESTIPQGADADPASIPRRAGSVTSLNGLIPQPERGPFGANELLQAGFSESTPDLGRMGSREHSTVSYSSTSEPPAYSSESETDDDEDEENKFQIIRYDDDDDEPMEDVLSKEPISTALDDEKDWLEKSMEELEEPGQARRLQGKEIPGQESESVVEKMAHGCVVGMYPSRRVRFRDVEHPVLICTQDEIEGHLMKPLCKTVPKIHVMNDKVKEKYPALTKHRLEIKKIVNGKVEFKRFLDVDPDKREQYVFKVVILSWRVQSIYPLGAILEAHIGGKDFGSGLQVLTLQHNAPGVYPRKVIHETQALKLEDFPQRTGRLDLTSKRIVTIDPPGSQDLDDALNISKEQSGFVVGIHIADVASFVKVERKPRPMFPEPLSHGVLSLLPGQERLALSVFFRFDKKGNLKTNEEPRVKKTIIKSTRQFSYEEIQKVIDGDQHINVDQDTRMDVLDLHMIASQLREARIGKGGLFVPFEDPRLHDIDSVADSLQAHSLVEEFMVLANKSIAKRLRQKFPHVMILRSHKPPTYEQLAEWREKEGNIANLVMQLQGKKTSPSTKLSVSAGVQGHDMFPQNRHVIVQEHLYHRICECLEEENLDEARRLLFMDALHPLQCLAYQHWMEMMETAEYKCSHGLNQPDHYHFGLDIEYYTHFTSPIRRYVDLHVHRLLHADLDGKAPDCKAEDVVRLCQHLNNVDARQKAFGRGCRALAIAEKLQTNPLVFRAFVDNVDSEQLIFCLPSLLSVSDRKQEVSFSMLGVSSQPKVITDTVQKKDMATVCWETRLYNQHGTSSRELVVKRKYVEREAYQNHVPSSVPIDIPINPNQLTVNVSQKEWAGMLRLLMDSNCTELPDIPAVIERVRSEVDHISSENGDGQYQCAEFASA</sequence>
<dbReference type="Pfam" id="PF00773">
    <property type="entry name" value="RNB"/>
    <property type="match status" value="2"/>
</dbReference>
<dbReference type="PANTHER" id="PTHR23355:SF9">
    <property type="entry name" value="DIS3-LIKE EXONUCLEASE 2"/>
    <property type="match status" value="1"/>
</dbReference>
<dbReference type="GO" id="GO:0004386">
    <property type="term" value="F:helicase activity"/>
    <property type="evidence" value="ECO:0007669"/>
    <property type="project" value="InterPro"/>
</dbReference>
<dbReference type="EMBL" id="PZQS01000010">
    <property type="protein sequence ID" value="PVD23134.1"/>
    <property type="molecule type" value="Genomic_DNA"/>
</dbReference>
<dbReference type="PROSITE" id="PS01175">
    <property type="entry name" value="RIBONUCLEASE_II"/>
    <property type="match status" value="1"/>
</dbReference>
<evidence type="ECO:0000256" key="1">
    <source>
        <dbReference type="SAM" id="MobiDB-lite"/>
    </source>
</evidence>
<dbReference type="Pfam" id="PF13086">
    <property type="entry name" value="AAA_11"/>
    <property type="match status" value="1"/>
</dbReference>
<evidence type="ECO:0000313" key="4">
    <source>
        <dbReference type="Proteomes" id="UP000245119"/>
    </source>
</evidence>
<dbReference type="SMART" id="SM00955">
    <property type="entry name" value="RNB"/>
    <property type="match status" value="1"/>
</dbReference>
<dbReference type="OrthoDB" id="6105569at2759"/>
<dbReference type="Gene3D" id="3.40.50.300">
    <property type="entry name" value="P-loop containing nucleotide triphosphate hydrolases"/>
    <property type="match status" value="3"/>
</dbReference>
<evidence type="ECO:0000313" key="3">
    <source>
        <dbReference type="EMBL" id="PVD23134.1"/>
    </source>
</evidence>
<dbReference type="PANTHER" id="PTHR23355">
    <property type="entry name" value="RIBONUCLEASE"/>
    <property type="match status" value="1"/>
</dbReference>
<dbReference type="InterPro" id="IPR050180">
    <property type="entry name" value="RNR_Ribonuclease"/>
</dbReference>
<gene>
    <name evidence="3" type="ORF">C0Q70_16397</name>
</gene>
<evidence type="ECO:0000259" key="2">
    <source>
        <dbReference type="SMART" id="SM00955"/>
    </source>
</evidence>
<dbReference type="GO" id="GO:0003723">
    <property type="term" value="F:RNA binding"/>
    <property type="evidence" value="ECO:0007669"/>
    <property type="project" value="InterPro"/>
</dbReference>
<dbReference type="STRING" id="400727.A0A2T7NPN4"/>
<dbReference type="GO" id="GO:0000175">
    <property type="term" value="F:3'-5'-RNA exonuclease activity"/>
    <property type="evidence" value="ECO:0007669"/>
    <property type="project" value="TreeGrafter"/>
</dbReference>
<dbReference type="SUPFAM" id="SSF50249">
    <property type="entry name" value="Nucleic acid-binding proteins"/>
    <property type="match status" value="1"/>
</dbReference>
<organism evidence="3 4">
    <name type="scientific">Pomacea canaliculata</name>
    <name type="common">Golden apple snail</name>
    <dbReference type="NCBI Taxonomy" id="400727"/>
    <lineage>
        <taxon>Eukaryota</taxon>
        <taxon>Metazoa</taxon>
        <taxon>Spiralia</taxon>
        <taxon>Lophotrochozoa</taxon>
        <taxon>Mollusca</taxon>
        <taxon>Gastropoda</taxon>
        <taxon>Caenogastropoda</taxon>
        <taxon>Architaenioglossa</taxon>
        <taxon>Ampullarioidea</taxon>
        <taxon>Ampullariidae</taxon>
        <taxon>Pomacea</taxon>
    </lineage>
</organism>
<feature type="domain" description="RNB" evidence="2">
    <location>
        <begin position="880"/>
        <end position="1235"/>
    </location>
</feature>
<dbReference type="InterPro" id="IPR001900">
    <property type="entry name" value="RNase_II/R"/>
</dbReference>
<keyword evidence="4" id="KW-1185">Reference proteome</keyword>
<dbReference type="InterPro" id="IPR041679">
    <property type="entry name" value="DNA2/NAM7-like_C"/>
</dbReference>
<dbReference type="GO" id="GO:0006402">
    <property type="term" value="P:mRNA catabolic process"/>
    <property type="evidence" value="ECO:0007669"/>
    <property type="project" value="TreeGrafter"/>
</dbReference>
<dbReference type="InterPro" id="IPR041677">
    <property type="entry name" value="DNA2/NAM7_AAA_11"/>
</dbReference>
<reference evidence="3 4" key="1">
    <citation type="submission" date="2018-04" db="EMBL/GenBank/DDBJ databases">
        <title>The genome of golden apple snail Pomacea canaliculata provides insight into stress tolerance and invasive adaptation.</title>
        <authorList>
            <person name="Liu C."/>
            <person name="Liu B."/>
            <person name="Ren Y."/>
            <person name="Zhang Y."/>
            <person name="Wang H."/>
            <person name="Li S."/>
            <person name="Jiang F."/>
            <person name="Yin L."/>
            <person name="Zhang G."/>
            <person name="Qian W."/>
            <person name="Fan W."/>
        </authorList>
    </citation>
    <scope>NUCLEOTIDE SEQUENCE [LARGE SCALE GENOMIC DNA]</scope>
    <source>
        <strain evidence="3">SZHN2017</strain>
        <tissue evidence="3">Muscle</tissue>
    </source>
</reference>
<accession>A0A2T7NPN4</accession>
<protein>
    <recommendedName>
        <fullName evidence="2">RNB domain-containing protein</fullName>
    </recommendedName>
</protein>
<name>A0A2T7NPN4_POMCA</name>